<proteinExistence type="inferred from homology"/>
<dbReference type="InterPro" id="IPR016158">
    <property type="entry name" value="Cullin_homology"/>
</dbReference>
<dbReference type="PROSITE" id="PS50069">
    <property type="entry name" value="CULLIN_2"/>
    <property type="match status" value="1"/>
</dbReference>
<sequence>MRRGRRTSTETHDAEDEIDELEDAEIFSEVEFEPHNPAIIDFSSKPIPKPTSIKCDFLFNNQKTIHQKLEDDQKQWKNIIDNYFSAFSYFQNTVFSRRLYQKMIILAEQPNSDKIQNFILDKISLATGNCIDELTSSNDLNEFFQKVEKMENNIKLVSTIFQPISKNLRKVIHNLIGEHLINDKKEFLKDIISIFVVEFCQNQPDYKNPQNILFVQLFKKLNLYSKEIIEHFASSFIQIIGSHVQKGIKRPWEPTIAIFSNFCQLFPLGEIKVLNLVTESYLVTIARANLIQFINAIASSITTYFDDLYNFVYSTGEIDNTLNHIKNLYESIKLDVDEVIDHLNMFSSFPPDLQTDISHTIRKCLFRNDDGVAANYAEYIDRKFREINQEIKGKKIQITNYKNKSQNLNKNTKLNEIKQYGETGCKNSFYFDKEDISKYVKDLILFESREAFEEVHSALMLRRSLEISMIPDQLFTKYYRKNFGNCGGSIRFESILHDYHQSHLLVDEFKSSNNIPSYLNIYVFYSCNWSSSYRKLSILPDFLQEALNNFTTFFRKKNPKKVIEWSASLSNCEIMINDINITCNGIVASILHSLLNEPKTIDQINNETCLDHSEIEALLQTLRSEKCGKFITFNKGKYSINSNSNPQNNQISLPFLLPEAQKSEARRQKMMVITSRTRQIESAILAVLKGNQTIHQSKLFEKVQYCLQFTLDNDMFEERLCFLERRRYLKRNLEDKSIMFLP</sequence>
<dbReference type="SUPFAM" id="SSF46785">
    <property type="entry name" value="Winged helix' DNA-binding domain"/>
    <property type="match status" value="1"/>
</dbReference>
<evidence type="ECO:0000256" key="2">
    <source>
        <dbReference type="SAM" id="Coils"/>
    </source>
</evidence>
<dbReference type="GeneID" id="94826825"/>
<comment type="similarity">
    <text evidence="1">Belongs to the cullin family.</text>
</comment>
<dbReference type="GO" id="GO:0031625">
    <property type="term" value="F:ubiquitin protein ligase binding"/>
    <property type="evidence" value="ECO:0007669"/>
    <property type="project" value="InterPro"/>
</dbReference>
<dbReference type="InterPro" id="IPR045093">
    <property type="entry name" value="Cullin"/>
</dbReference>
<dbReference type="RefSeq" id="XP_068361863.1">
    <property type="nucleotide sequence ID" value="XM_068492121.1"/>
</dbReference>
<dbReference type="InterPro" id="IPR036388">
    <property type="entry name" value="WH-like_DNA-bd_sf"/>
</dbReference>
<evidence type="ECO:0000256" key="1">
    <source>
        <dbReference type="PROSITE-ProRule" id="PRU00330"/>
    </source>
</evidence>
<evidence type="ECO:0000259" key="3">
    <source>
        <dbReference type="PROSITE" id="PS50069"/>
    </source>
</evidence>
<dbReference type="Gene3D" id="1.10.10.10">
    <property type="entry name" value="Winged helix-like DNA-binding domain superfamily/Winged helix DNA-binding domain"/>
    <property type="match status" value="1"/>
</dbReference>
<evidence type="ECO:0000313" key="4">
    <source>
        <dbReference type="EMBL" id="OHT08727.1"/>
    </source>
</evidence>
<reference evidence="4" key="1">
    <citation type="submission" date="2016-10" db="EMBL/GenBank/DDBJ databases">
        <authorList>
            <person name="Benchimol M."/>
            <person name="Almeida L.G."/>
            <person name="Vasconcelos A.T."/>
            <person name="Perreira-Neves A."/>
            <person name="Rosa I.A."/>
            <person name="Tasca T."/>
            <person name="Bogo M.R."/>
            <person name="de Souza W."/>
        </authorList>
    </citation>
    <scope>NUCLEOTIDE SEQUENCE [LARGE SCALE GENOMIC DNA]</scope>
    <source>
        <strain evidence="4">K</strain>
    </source>
</reference>
<accession>A0A1J4KBD6</accession>
<dbReference type="VEuPathDB" id="TrichDB:TRFO_04821"/>
<protein>
    <recommendedName>
        <fullName evidence="3">Cullin family profile domain-containing protein</fullName>
    </recommendedName>
</protein>
<organism evidence="4 5">
    <name type="scientific">Tritrichomonas foetus</name>
    <dbReference type="NCBI Taxonomy" id="1144522"/>
    <lineage>
        <taxon>Eukaryota</taxon>
        <taxon>Metamonada</taxon>
        <taxon>Parabasalia</taxon>
        <taxon>Tritrichomonadida</taxon>
        <taxon>Tritrichomonadidae</taxon>
        <taxon>Tritrichomonas</taxon>
    </lineage>
</organism>
<dbReference type="InterPro" id="IPR036317">
    <property type="entry name" value="Cullin_homology_sf"/>
</dbReference>
<dbReference type="PANTHER" id="PTHR11932">
    <property type="entry name" value="CULLIN"/>
    <property type="match status" value="1"/>
</dbReference>
<dbReference type="EMBL" id="MLAK01000660">
    <property type="protein sequence ID" value="OHT08727.1"/>
    <property type="molecule type" value="Genomic_DNA"/>
</dbReference>
<keyword evidence="2" id="KW-0175">Coiled coil</keyword>
<dbReference type="Gene3D" id="3.30.230.130">
    <property type="entry name" value="Cullin, Chain C, Domain 2"/>
    <property type="match status" value="1"/>
</dbReference>
<evidence type="ECO:0000313" key="5">
    <source>
        <dbReference type="Proteomes" id="UP000179807"/>
    </source>
</evidence>
<keyword evidence="5" id="KW-1185">Reference proteome</keyword>
<dbReference type="InterPro" id="IPR036390">
    <property type="entry name" value="WH_DNA-bd_sf"/>
</dbReference>
<gene>
    <name evidence="4" type="ORF">TRFO_04821</name>
</gene>
<feature type="coiled-coil region" evidence="2">
    <location>
        <begin position="384"/>
        <end position="411"/>
    </location>
</feature>
<dbReference type="Pfam" id="PF26557">
    <property type="entry name" value="Cullin_AB"/>
    <property type="match status" value="1"/>
</dbReference>
<dbReference type="InterPro" id="IPR059120">
    <property type="entry name" value="Cullin-like_AB"/>
</dbReference>
<feature type="domain" description="Cullin family profile" evidence="3">
    <location>
        <begin position="446"/>
        <end position="577"/>
    </location>
</feature>
<name>A0A1J4KBD6_9EUKA</name>
<dbReference type="SUPFAM" id="SSF75632">
    <property type="entry name" value="Cullin homology domain"/>
    <property type="match status" value="1"/>
</dbReference>
<comment type="caution">
    <text evidence="4">The sequence shown here is derived from an EMBL/GenBank/DDBJ whole genome shotgun (WGS) entry which is preliminary data.</text>
</comment>
<dbReference type="AlphaFoldDB" id="A0A1J4KBD6"/>
<dbReference type="Proteomes" id="UP000179807">
    <property type="component" value="Unassembled WGS sequence"/>
</dbReference>
<dbReference type="GO" id="GO:0006511">
    <property type="term" value="P:ubiquitin-dependent protein catabolic process"/>
    <property type="evidence" value="ECO:0007669"/>
    <property type="project" value="InterPro"/>
</dbReference>